<evidence type="ECO:0000259" key="11">
    <source>
        <dbReference type="PROSITE" id="PS52029"/>
    </source>
</evidence>
<evidence type="ECO:0000256" key="1">
    <source>
        <dbReference type="ARBA" id="ARBA00004752"/>
    </source>
</evidence>
<protein>
    <recommendedName>
        <fullName evidence="11">L,D-TPase catalytic domain-containing protein</fullName>
    </recommendedName>
</protein>
<keyword evidence="8 9" id="KW-0961">Cell wall biogenesis/degradation</keyword>
<dbReference type="InterPro" id="IPR038063">
    <property type="entry name" value="Transpep_catalytic_dom"/>
</dbReference>
<keyword evidence="7 9" id="KW-0573">Peptidoglycan synthesis</keyword>
<evidence type="ECO:0000256" key="4">
    <source>
        <dbReference type="ARBA" id="ARBA00022679"/>
    </source>
</evidence>
<keyword evidence="13" id="KW-1185">Reference proteome</keyword>
<keyword evidence="5" id="KW-0378">Hydrolase</keyword>
<dbReference type="RefSeq" id="WP_189372452.1">
    <property type="nucleotide sequence ID" value="NZ_BMYW01000001.1"/>
</dbReference>
<feature type="domain" description="L,D-TPase catalytic" evidence="11">
    <location>
        <begin position="35"/>
        <end position="171"/>
    </location>
</feature>
<evidence type="ECO:0000313" key="12">
    <source>
        <dbReference type="EMBL" id="GGX79433.1"/>
    </source>
</evidence>
<organism evidence="12 13">
    <name type="scientific">Vogesella alkaliphila</name>
    <dbReference type="NCBI Taxonomy" id="1193621"/>
    <lineage>
        <taxon>Bacteria</taxon>
        <taxon>Pseudomonadati</taxon>
        <taxon>Pseudomonadota</taxon>
        <taxon>Betaproteobacteria</taxon>
        <taxon>Neisseriales</taxon>
        <taxon>Chromobacteriaceae</taxon>
        <taxon>Vogesella</taxon>
    </lineage>
</organism>
<accession>A0ABQ2YE88</accession>
<evidence type="ECO:0000256" key="3">
    <source>
        <dbReference type="ARBA" id="ARBA00022676"/>
    </source>
</evidence>
<evidence type="ECO:0000256" key="9">
    <source>
        <dbReference type="PROSITE-ProRule" id="PRU01373"/>
    </source>
</evidence>
<feature type="active site" description="Nucleophile" evidence="9">
    <location>
        <position position="147"/>
    </location>
</feature>
<name>A0ABQ2YE88_9NEIS</name>
<dbReference type="PANTHER" id="PTHR30582">
    <property type="entry name" value="L,D-TRANSPEPTIDASE"/>
    <property type="match status" value="1"/>
</dbReference>
<evidence type="ECO:0000256" key="5">
    <source>
        <dbReference type="ARBA" id="ARBA00022801"/>
    </source>
</evidence>
<dbReference type="SUPFAM" id="SSF141523">
    <property type="entry name" value="L,D-transpeptidase catalytic domain-like"/>
    <property type="match status" value="1"/>
</dbReference>
<evidence type="ECO:0000256" key="2">
    <source>
        <dbReference type="ARBA" id="ARBA00005992"/>
    </source>
</evidence>
<evidence type="ECO:0000256" key="10">
    <source>
        <dbReference type="SAM" id="SignalP"/>
    </source>
</evidence>
<evidence type="ECO:0000256" key="6">
    <source>
        <dbReference type="ARBA" id="ARBA00022960"/>
    </source>
</evidence>
<keyword evidence="6 9" id="KW-0133">Cell shape</keyword>
<dbReference type="CDD" id="cd16913">
    <property type="entry name" value="YkuD_like"/>
    <property type="match status" value="1"/>
</dbReference>
<reference evidence="13" key="1">
    <citation type="journal article" date="2019" name="Int. J. Syst. Evol. Microbiol.">
        <title>The Global Catalogue of Microorganisms (GCM) 10K type strain sequencing project: providing services to taxonomists for standard genome sequencing and annotation.</title>
        <authorList>
            <consortium name="The Broad Institute Genomics Platform"/>
            <consortium name="The Broad Institute Genome Sequencing Center for Infectious Disease"/>
            <person name="Wu L."/>
            <person name="Ma J."/>
        </authorList>
    </citation>
    <scope>NUCLEOTIDE SEQUENCE [LARGE SCALE GENOMIC DNA]</scope>
    <source>
        <strain evidence="13">KCTC 32041</strain>
    </source>
</reference>
<comment type="caution">
    <text evidence="12">The sequence shown here is derived from an EMBL/GenBank/DDBJ whole genome shotgun (WGS) entry which is preliminary data.</text>
</comment>
<dbReference type="Proteomes" id="UP000600877">
    <property type="component" value="Unassembled WGS sequence"/>
</dbReference>
<dbReference type="PROSITE" id="PS52029">
    <property type="entry name" value="LD_TPASE"/>
    <property type="match status" value="1"/>
</dbReference>
<sequence>MKFSSLLVAAGTLAAAVSSHAMTPEPDVLVSSTGQHLVVNLPQTRVFLYQDGTLVNSYPVAVGKMVTNTPTGNYAITGIYRNPVWHVPKSIQEEMARAGKPVQTTVAAGPDNPLGPVFIRFGESKLGLGFHGTNQPASVPGFRSHGCVRLRSENALALADWVDIGAAVTISYQTTLLSEDSAGELWLHAYRDSYKKDDLVPQLLAETLLNWQQENQRPIHGKRVDQAFRERNGKPVCLSCSSTQNNRITGTLNVVRWLSPPQEIIEEQLDELPQLDSNSARAPRSAQFKQKSA</sequence>
<evidence type="ECO:0000313" key="13">
    <source>
        <dbReference type="Proteomes" id="UP000600877"/>
    </source>
</evidence>
<dbReference type="InterPro" id="IPR050979">
    <property type="entry name" value="LD-transpeptidase"/>
</dbReference>
<evidence type="ECO:0000256" key="7">
    <source>
        <dbReference type="ARBA" id="ARBA00022984"/>
    </source>
</evidence>
<dbReference type="EMBL" id="BMYW01000001">
    <property type="protein sequence ID" value="GGX79433.1"/>
    <property type="molecule type" value="Genomic_DNA"/>
</dbReference>
<feature type="signal peptide" evidence="10">
    <location>
        <begin position="1"/>
        <end position="21"/>
    </location>
</feature>
<comment type="pathway">
    <text evidence="1 9">Cell wall biogenesis; peptidoglycan biosynthesis.</text>
</comment>
<keyword evidence="10" id="KW-0732">Signal</keyword>
<dbReference type="Gene3D" id="2.40.440.10">
    <property type="entry name" value="L,D-transpeptidase catalytic domain-like"/>
    <property type="match status" value="1"/>
</dbReference>
<dbReference type="Pfam" id="PF03734">
    <property type="entry name" value="YkuD"/>
    <property type="match status" value="1"/>
</dbReference>
<dbReference type="InterPro" id="IPR005490">
    <property type="entry name" value="LD_TPept_cat_dom"/>
</dbReference>
<comment type="similarity">
    <text evidence="2">Belongs to the YkuD family.</text>
</comment>
<feature type="active site" description="Proton donor/acceptor" evidence="9">
    <location>
        <position position="131"/>
    </location>
</feature>
<keyword evidence="4" id="KW-0808">Transferase</keyword>
<proteinExistence type="inferred from homology"/>
<feature type="chain" id="PRO_5045358866" description="L,D-TPase catalytic domain-containing protein" evidence="10">
    <location>
        <begin position="22"/>
        <end position="293"/>
    </location>
</feature>
<evidence type="ECO:0000256" key="8">
    <source>
        <dbReference type="ARBA" id="ARBA00023316"/>
    </source>
</evidence>
<dbReference type="PANTHER" id="PTHR30582:SF24">
    <property type="entry name" value="L,D-TRANSPEPTIDASE ERFK_SRFK-RELATED"/>
    <property type="match status" value="1"/>
</dbReference>
<gene>
    <name evidence="12" type="ORF">GCM10011290_03540</name>
</gene>
<keyword evidence="3" id="KW-0328">Glycosyltransferase</keyword>